<evidence type="ECO:0000256" key="1">
    <source>
        <dbReference type="ARBA" id="ARBA00012528"/>
    </source>
</evidence>
<dbReference type="InterPro" id="IPR043128">
    <property type="entry name" value="Rev_trsase/Diguanyl_cyclase"/>
</dbReference>
<keyword evidence="3" id="KW-1133">Transmembrane helix</keyword>
<dbReference type="Proteomes" id="UP001162800">
    <property type="component" value="Chromosome"/>
</dbReference>
<evidence type="ECO:0000313" key="5">
    <source>
        <dbReference type="EMBL" id="UYG50638.1"/>
    </source>
</evidence>
<dbReference type="InterPro" id="IPR029787">
    <property type="entry name" value="Nucleotide_cyclase"/>
</dbReference>
<feature type="transmembrane region" description="Helical" evidence="3">
    <location>
        <begin position="12"/>
        <end position="36"/>
    </location>
</feature>
<dbReference type="InterPro" id="IPR050469">
    <property type="entry name" value="Diguanylate_Cyclase"/>
</dbReference>
<keyword evidence="6" id="KW-1185">Reference proteome</keyword>
<dbReference type="RefSeq" id="WP_231041736.1">
    <property type="nucleotide sequence ID" value="NZ_CP106881.1"/>
</dbReference>
<dbReference type="EC" id="2.7.7.65" evidence="1"/>
<name>A0ABY6G6I9_9BURK</name>
<keyword evidence="3" id="KW-0812">Transmembrane</keyword>
<gene>
    <name evidence="5" type="ORF">M9799_11090</name>
</gene>
<dbReference type="CDD" id="cd01949">
    <property type="entry name" value="GGDEF"/>
    <property type="match status" value="1"/>
</dbReference>
<feature type="transmembrane region" description="Helical" evidence="3">
    <location>
        <begin position="68"/>
        <end position="89"/>
    </location>
</feature>
<feature type="domain" description="GGDEF" evidence="4">
    <location>
        <begin position="206"/>
        <end position="333"/>
    </location>
</feature>
<dbReference type="PANTHER" id="PTHR45138">
    <property type="entry name" value="REGULATORY COMPONENTS OF SENSORY TRANSDUCTION SYSTEM"/>
    <property type="match status" value="1"/>
</dbReference>
<organism evidence="5 6">
    <name type="scientific">Comamonas endophytica</name>
    <dbReference type="NCBI Taxonomy" id="2949090"/>
    <lineage>
        <taxon>Bacteria</taxon>
        <taxon>Pseudomonadati</taxon>
        <taxon>Pseudomonadota</taxon>
        <taxon>Betaproteobacteria</taxon>
        <taxon>Burkholderiales</taxon>
        <taxon>Comamonadaceae</taxon>
        <taxon>Comamonas</taxon>
    </lineage>
</organism>
<evidence type="ECO:0000256" key="3">
    <source>
        <dbReference type="SAM" id="Phobius"/>
    </source>
</evidence>
<comment type="catalytic activity">
    <reaction evidence="2">
        <text>2 GTP = 3',3'-c-di-GMP + 2 diphosphate</text>
        <dbReference type="Rhea" id="RHEA:24898"/>
        <dbReference type="ChEBI" id="CHEBI:33019"/>
        <dbReference type="ChEBI" id="CHEBI:37565"/>
        <dbReference type="ChEBI" id="CHEBI:58805"/>
        <dbReference type="EC" id="2.7.7.65"/>
    </reaction>
</comment>
<feature type="transmembrane region" description="Helical" evidence="3">
    <location>
        <begin position="144"/>
        <end position="165"/>
    </location>
</feature>
<feature type="transmembrane region" description="Helical" evidence="3">
    <location>
        <begin position="95"/>
        <end position="112"/>
    </location>
</feature>
<evidence type="ECO:0000256" key="2">
    <source>
        <dbReference type="ARBA" id="ARBA00034247"/>
    </source>
</evidence>
<accession>A0ABY6G6I9</accession>
<dbReference type="SUPFAM" id="SSF55073">
    <property type="entry name" value="Nucleotide cyclase"/>
    <property type="match status" value="1"/>
</dbReference>
<dbReference type="Gene3D" id="3.30.70.270">
    <property type="match status" value="1"/>
</dbReference>
<dbReference type="PROSITE" id="PS50887">
    <property type="entry name" value="GGDEF"/>
    <property type="match status" value="1"/>
</dbReference>
<protein>
    <recommendedName>
        <fullName evidence="1">diguanylate cyclase</fullName>
        <ecNumber evidence="1">2.7.7.65</ecNumber>
    </recommendedName>
</protein>
<dbReference type="InterPro" id="IPR000160">
    <property type="entry name" value="GGDEF_dom"/>
</dbReference>
<reference evidence="5" key="1">
    <citation type="submission" date="2022-09" db="EMBL/GenBank/DDBJ databases">
        <title>The complete genome of Acidovorax sp. 5MLIR.</title>
        <authorList>
            <person name="Liu L."/>
            <person name="Yue J."/>
            <person name="Yang F."/>
            <person name="Yuan J."/>
            <person name="Li L."/>
        </authorList>
    </citation>
    <scope>NUCLEOTIDE SEQUENCE</scope>
    <source>
        <strain evidence="5">5MLIR</strain>
    </source>
</reference>
<feature type="transmembrane region" description="Helical" evidence="3">
    <location>
        <begin position="42"/>
        <end position="61"/>
    </location>
</feature>
<evidence type="ECO:0000313" key="6">
    <source>
        <dbReference type="Proteomes" id="UP001162800"/>
    </source>
</evidence>
<keyword evidence="3" id="KW-0472">Membrane</keyword>
<dbReference type="SMART" id="SM00267">
    <property type="entry name" value="GGDEF"/>
    <property type="match status" value="1"/>
</dbReference>
<proteinExistence type="predicted"/>
<evidence type="ECO:0000259" key="4">
    <source>
        <dbReference type="PROSITE" id="PS50887"/>
    </source>
</evidence>
<dbReference type="PANTHER" id="PTHR45138:SF9">
    <property type="entry name" value="DIGUANYLATE CYCLASE DGCM-RELATED"/>
    <property type="match status" value="1"/>
</dbReference>
<sequence length="344" mass="37232">MQAPSYQQKSFCQLRPVAVVCKIIATLACLAFLVLVDLHYPVPSYLYLWVLVAGICCWAAARAQTPDFLFVMATLVLTICSACLAQLAVAMGEPTYWLLPIGMVLSLPSATIHMRPLHYLVCSSLIWGTAYLLIQPTFVRPLDFTLTMMTMGATLLTGLAVCIAYQRVRKTVFELQQQLHALAYQDPLTGLPNRRAFLQGLEAAGAPRFFLMIDIDDFKNINDTLGHAAGDQMLIDVGKVLQATVPGHSLARLGGEEFAVAAHAADLAHAEQLAQRLVAAVHAIRMHGLVPSISLGLAERGAGEAAASWMQRADAALYEAKRRGKNRYAVDRADTPAATGSAPS</sequence>
<feature type="transmembrane region" description="Helical" evidence="3">
    <location>
        <begin position="119"/>
        <end position="138"/>
    </location>
</feature>
<dbReference type="Pfam" id="PF00990">
    <property type="entry name" value="GGDEF"/>
    <property type="match status" value="1"/>
</dbReference>
<dbReference type="EMBL" id="CP106881">
    <property type="protein sequence ID" value="UYG50638.1"/>
    <property type="molecule type" value="Genomic_DNA"/>
</dbReference>
<dbReference type="NCBIfam" id="TIGR00254">
    <property type="entry name" value="GGDEF"/>
    <property type="match status" value="1"/>
</dbReference>